<accession>A0AAD5YLS9</accession>
<evidence type="ECO:0000313" key="2">
    <source>
        <dbReference type="EMBL" id="KAJ3488882.1"/>
    </source>
</evidence>
<reference evidence="2" key="1">
    <citation type="submission" date="2022-07" db="EMBL/GenBank/DDBJ databases">
        <title>Genome Sequence of Physisporinus lineatus.</title>
        <authorList>
            <person name="Buettner E."/>
        </authorList>
    </citation>
    <scope>NUCLEOTIDE SEQUENCE</scope>
    <source>
        <strain evidence="2">VT162</strain>
    </source>
</reference>
<feature type="region of interest" description="Disordered" evidence="1">
    <location>
        <begin position="1"/>
        <end position="104"/>
    </location>
</feature>
<evidence type="ECO:0000256" key="1">
    <source>
        <dbReference type="SAM" id="MobiDB-lite"/>
    </source>
</evidence>
<sequence length="277" mass="30839">MAQASGVNAGSAPNAKRKLSTSAPDKEENKKSKVESKDNESAVTAVYPPTTSANGHAEPKEPTLKNSEAVDSESVGSGDDDDEDEEDDDDDDDEGTGNAGIVDASVRFPKGQRKFYIWAEGLDSIVPPDSCGDPAFLVPKPPLDEFYRKLSTCKVEEKDDIVEDICHDISKFCIRNDDKAKTTPDADKLVKIYEEESKKTKWWFEITLDTQKPESGSPAIEAIMEEYEEEGVKWKRGEQSRWWIVGVAAPDEKTTKGIDFMSEYVWDGSTPYDWQFC</sequence>
<organism evidence="2 3">
    <name type="scientific">Meripilus lineatus</name>
    <dbReference type="NCBI Taxonomy" id="2056292"/>
    <lineage>
        <taxon>Eukaryota</taxon>
        <taxon>Fungi</taxon>
        <taxon>Dikarya</taxon>
        <taxon>Basidiomycota</taxon>
        <taxon>Agaricomycotina</taxon>
        <taxon>Agaricomycetes</taxon>
        <taxon>Polyporales</taxon>
        <taxon>Meripilaceae</taxon>
        <taxon>Meripilus</taxon>
    </lineage>
</organism>
<proteinExistence type="predicted"/>
<keyword evidence="3" id="KW-1185">Reference proteome</keyword>
<comment type="caution">
    <text evidence="2">The sequence shown here is derived from an EMBL/GenBank/DDBJ whole genome shotgun (WGS) entry which is preliminary data.</text>
</comment>
<feature type="compositionally biased region" description="Acidic residues" evidence="1">
    <location>
        <begin position="78"/>
        <end position="95"/>
    </location>
</feature>
<protein>
    <submittedName>
        <fullName evidence="2">Uncharacterized protein</fullName>
    </submittedName>
</protein>
<dbReference type="EMBL" id="JANAWD010000057">
    <property type="protein sequence ID" value="KAJ3488882.1"/>
    <property type="molecule type" value="Genomic_DNA"/>
</dbReference>
<gene>
    <name evidence="2" type="ORF">NLI96_g2531</name>
</gene>
<dbReference type="AlphaFoldDB" id="A0AAD5YLS9"/>
<dbReference type="Proteomes" id="UP001212997">
    <property type="component" value="Unassembled WGS sequence"/>
</dbReference>
<evidence type="ECO:0000313" key="3">
    <source>
        <dbReference type="Proteomes" id="UP001212997"/>
    </source>
</evidence>
<name>A0AAD5YLS9_9APHY</name>
<feature type="compositionally biased region" description="Basic and acidic residues" evidence="1">
    <location>
        <begin position="24"/>
        <end position="40"/>
    </location>
</feature>